<dbReference type="Proteomes" id="UP000515908">
    <property type="component" value="Chromosome 08"/>
</dbReference>
<sequence>MEERLKTAIALQRERCATYQQWDSVFHGAIVGEYSSAHLQQVVAETVIPSFQKVSSGLRELQKQVRETAPSTDQLAQFFVQWVEAIQEVEGEHYRVSVTLASTIAGHCTLNSTTGPATKKESEEEPAWRVSVHACNLCGLANILPISVQKPFYFVPCNSVDLLKGEDDASEEDSDPLLVELDNEDHTNTTYYDPQEIATNCIQWSKSANELFQRKKACQERANELTEELQCELTDL</sequence>
<evidence type="ECO:0000313" key="2">
    <source>
        <dbReference type="EMBL" id="CAD2217389.1"/>
    </source>
</evidence>
<dbReference type="AlphaFoldDB" id="A0A7G2CCZ1"/>
<keyword evidence="1" id="KW-0175">Coiled coil</keyword>
<name>A0A7G2CCZ1_9TRYP</name>
<reference evidence="2 3" key="1">
    <citation type="submission" date="2020-08" db="EMBL/GenBank/DDBJ databases">
        <authorList>
            <person name="Newling K."/>
            <person name="Davey J."/>
            <person name="Forrester S."/>
        </authorList>
    </citation>
    <scope>NUCLEOTIDE SEQUENCE [LARGE SCALE GENOMIC DNA]</scope>
    <source>
        <strain evidence="3">Crithidia deanei Carvalho (ATCC PRA-265)</strain>
    </source>
</reference>
<gene>
    <name evidence="2" type="ORF">ADEAN_000486700</name>
</gene>
<dbReference type="InterPro" id="IPR039491">
    <property type="entry name" value="REX1-B"/>
</dbReference>
<dbReference type="VEuPathDB" id="TriTrypDB:ADEAN_000486700"/>
<accession>A0A7G2CCZ1</accession>
<feature type="coiled-coil region" evidence="1">
    <location>
        <begin position="208"/>
        <end position="235"/>
    </location>
</feature>
<keyword evidence="3" id="KW-1185">Reference proteome</keyword>
<organism evidence="2 3">
    <name type="scientific">Angomonas deanei</name>
    <dbReference type="NCBI Taxonomy" id="59799"/>
    <lineage>
        <taxon>Eukaryota</taxon>
        <taxon>Discoba</taxon>
        <taxon>Euglenozoa</taxon>
        <taxon>Kinetoplastea</taxon>
        <taxon>Metakinetoplastina</taxon>
        <taxon>Trypanosomatida</taxon>
        <taxon>Trypanosomatidae</taxon>
        <taxon>Strigomonadinae</taxon>
        <taxon>Angomonas</taxon>
    </lineage>
</organism>
<evidence type="ECO:0000256" key="1">
    <source>
        <dbReference type="SAM" id="Coils"/>
    </source>
</evidence>
<evidence type="ECO:0000313" key="3">
    <source>
        <dbReference type="Proteomes" id="UP000515908"/>
    </source>
</evidence>
<protein>
    <submittedName>
        <fullName evidence="2">DNA repair REX1-B, putative</fullName>
    </submittedName>
</protein>
<proteinExistence type="predicted"/>
<dbReference type="OrthoDB" id="272743at2759"/>
<dbReference type="EMBL" id="LR877152">
    <property type="protein sequence ID" value="CAD2217389.1"/>
    <property type="molecule type" value="Genomic_DNA"/>
</dbReference>
<dbReference type="Pfam" id="PF14966">
    <property type="entry name" value="DNA_repr_REX1B"/>
    <property type="match status" value="1"/>
</dbReference>